<gene>
    <name evidence="4" type="ORF">PPACK8108_LOCUS12963</name>
</gene>
<dbReference type="PANTHER" id="PTHR46042:SF1">
    <property type="entry name" value="DIPHTHINE METHYLTRANSFERASE"/>
    <property type="match status" value="1"/>
</dbReference>
<keyword evidence="1" id="KW-0853">WD repeat</keyword>
<protein>
    <submittedName>
        <fullName evidence="4">Uncharacterized protein</fullName>
    </submittedName>
</protein>
<keyword evidence="5" id="KW-1185">Reference proteome</keyword>
<keyword evidence="2" id="KW-0677">Repeat</keyword>
<evidence type="ECO:0000313" key="4">
    <source>
        <dbReference type="EMBL" id="CAH7678438.1"/>
    </source>
</evidence>
<organism evidence="4 5">
    <name type="scientific">Phakopsora pachyrhizi</name>
    <name type="common">Asian soybean rust disease fungus</name>
    <dbReference type="NCBI Taxonomy" id="170000"/>
    <lineage>
        <taxon>Eukaryota</taxon>
        <taxon>Fungi</taxon>
        <taxon>Dikarya</taxon>
        <taxon>Basidiomycota</taxon>
        <taxon>Pucciniomycotina</taxon>
        <taxon>Pucciniomycetes</taxon>
        <taxon>Pucciniales</taxon>
        <taxon>Phakopsoraceae</taxon>
        <taxon>Phakopsora</taxon>
    </lineage>
</organism>
<proteinExistence type="predicted"/>
<name>A0AAV0B573_PHAPC</name>
<dbReference type="GO" id="GO:0005737">
    <property type="term" value="C:cytoplasm"/>
    <property type="evidence" value="ECO:0007669"/>
    <property type="project" value="TreeGrafter"/>
</dbReference>
<evidence type="ECO:0000313" key="5">
    <source>
        <dbReference type="Proteomes" id="UP001153365"/>
    </source>
</evidence>
<dbReference type="Proteomes" id="UP001153365">
    <property type="component" value="Unassembled WGS sequence"/>
</dbReference>
<accession>A0AAV0B573</accession>
<dbReference type="AlphaFoldDB" id="A0AAV0B573"/>
<dbReference type="GO" id="GO:0017183">
    <property type="term" value="P:protein histidyl modification to diphthamide"/>
    <property type="evidence" value="ECO:0007669"/>
    <property type="project" value="TreeGrafter"/>
</dbReference>
<comment type="caution">
    <text evidence="4">The sequence shown here is derived from an EMBL/GenBank/DDBJ whole genome shotgun (WGS) entry which is preliminary data.</text>
</comment>
<dbReference type="InterPro" id="IPR052415">
    <property type="entry name" value="Diphthine_MTase"/>
</dbReference>
<evidence type="ECO:0000256" key="2">
    <source>
        <dbReference type="ARBA" id="ARBA00022737"/>
    </source>
</evidence>
<evidence type="ECO:0000256" key="3">
    <source>
        <dbReference type="ARBA" id="ARBA00043952"/>
    </source>
</evidence>
<dbReference type="GO" id="GO:0061685">
    <property type="term" value="F:diphthine methylesterase activity"/>
    <property type="evidence" value="ECO:0007669"/>
    <property type="project" value="TreeGrafter"/>
</dbReference>
<comment type="pathway">
    <text evidence="3">Protein modification.</text>
</comment>
<dbReference type="EMBL" id="CALTRL010003184">
    <property type="protein sequence ID" value="CAH7678438.1"/>
    <property type="molecule type" value="Genomic_DNA"/>
</dbReference>
<sequence length="271" mass="29812">MTSDKSNLRTRVSETLCSSDALLTACSLEFCPSKSNLLTCGLYQTDQLKDGTSKDGMDPQTQRVGGCVLYDLCIEGEMRDANKTDSTYFDEIQRIKCPAVLDKKWNQGIDPVLITAGSEGNLNSFYLKESDETYKSQLQLIEKNSCAPSYVLCLSLDISDKRDWFEGGVTGIRSHHLSKHTFAVGSYDEVLPIFDKQNFSKALWNHNCGGVAAMHDGFKILDINSAGLNTPPQINTIYNGNSSLAYGADWGETVLMNGKSSTIVGSCLFYD</sequence>
<reference evidence="4" key="1">
    <citation type="submission" date="2022-06" db="EMBL/GenBank/DDBJ databases">
        <authorList>
            <consortium name="SYNGENTA / RWTH Aachen University"/>
        </authorList>
    </citation>
    <scope>NUCLEOTIDE SEQUENCE</scope>
</reference>
<dbReference type="PANTHER" id="PTHR46042">
    <property type="entry name" value="DIPHTHINE METHYLTRANSFERASE"/>
    <property type="match status" value="1"/>
</dbReference>
<evidence type="ECO:0000256" key="1">
    <source>
        <dbReference type="ARBA" id="ARBA00022574"/>
    </source>
</evidence>